<sequence length="197" mass="21871">MAELLYQGHGSFRICTAEGAVIYVDPYAGEGYDREADLVLVTHEHYDHNQVNLVHLKPEGRIYRAADCLKNGVYRSWAECGVEIRAVAAYNQNHPKDQCVGFLLKADGKLLYLAGDTSETEEMAGELAGESIDYAFLPMDGIYNMDREEAQRCAAIIGAAHTVPVHMKPGALFDEEMAEAFQAEGKVIMRPGDTLRW</sequence>
<dbReference type="Proteomes" id="UP000824101">
    <property type="component" value="Unassembled WGS sequence"/>
</dbReference>
<accession>A0A9D2K5V2</accession>
<dbReference type="PANTHER" id="PTHR43546">
    <property type="entry name" value="UPF0173 METAL-DEPENDENT HYDROLASE MJ1163-RELATED"/>
    <property type="match status" value="1"/>
</dbReference>
<reference evidence="1" key="1">
    <citation type="journal article" date="2021" name="PeerJ">
        <title>Extensive microbial diversity within the chicken gut microbiome revealed by metagenomics and culture.</title>
        <authorList>
            <person name="Gilroy R."/>
            <person name="Ravi A."/>
            <person name="Getino M."/>
            <person name="Pursley I."/>
            <person name="Horton D.L."/>
            <person name="Alikhan N.F."/>
            <person name="Baker D."/>
            <person name="Gharbi K."/>
            <person name="Hall N."/>
            <person name="Watson M."/>
            <person name="Adriaenssens E.M."/>
            <person name="Foster-Nyarko E."/>
            <person name="Jarju S."/>
            <person name="Secka A."/>
            <person name="Antonio M."/>
            <person name="Oren A."/>
            <person name="Chaudhuri R.R."/>
            <person name="La Ragione R."/>
            <person name="Hildebrand F."/>
            <person name="Pallen M.J."/>
        </authorList>
    </citation>
    <scope>NUCLEOTIDE SEQUENCE</scope>
    <source>
        <strain evidence="1">ChiBcec1-1093</strain>
    </source>
</reference>
<gene>
    <name evidence="1" type="ORF">IAA17_08245</name>
</gene>
<dbReference type="AlphaFoldDB" id="A0A9D2K5V2"/>
<dbReference type="SUPFAM" id="SSF56281">
    <property type="entry name" value="Metallo-hydrolase/oxidoreductase"/>
    <property type="match status" value="1"/>
</dbReference>
<evidence type="ECO:0000313" key="1">
    <source>
        <dbReference type="EMBL" id="HIZ79761.1"/>
    </source>
</evidence>
<dbReference type="EMBL" id="DXBC01000128">
    <property type="protein sequence ID" value="HIZ79761.1"/>
    <property type="molecule type" value="Genomic_DNA"/>
</dbReference>
<protein>
    <submittedName>
        <fullName evidence="1">MBL fold metallo-hydrolase</fullName>
    </submittedName>
</protein>
<dbReference type="Gene3D" id="3.60.15.10">
    <property type="entry name" value="Ribonuclease Z/Hydroxyacylglutathione hydrolase-like"/>
    <property type="match status" value="1"/>
</dbReference>
<evidence type="ECO:0000313" key="2">
    <source>
        <dbReference type="Proteomes" id="UP000824101"/>
    </source>
</evidence>
<comment type="caution">
    <text evidence="1">The sequence shown here is derived from an EMBL/GenBank/DDBJ whole genome shotgun (WGS) entry which is preliminary data.</text>
</comment>
<dbReference type="InterPro" id="IPR050114">
    <property type="entry name" value="UPF0173_UPF0282_UlaG_hydrolase"/>
</dbReference>
<dbReference type="InterPro" id="IPR036866">
    <property type="entry name" value="RibonucZ/Hydroxyglut_hydro"/>
</dbReference>
<dbReference type="PANTHER" id="PTHR43546:SF8">
    <property type="entry name" value="METALLO-BETA-LACTAMASE DOMAIN-CONTAINING PROTEIN"/>
    <property type="match status" value="1"/>
</dbReference>
<proteinExistence type="predicted"/>
<reference evidence="1" key="2">
    <citation type="submission" date="2021-04" db="EMBL/GenBank/DDBJ databases">
        <authorList>
            <person name="Gilroy R."/>
        </authorList>
    </citation>
    <scope>NUCLEOTIDE SEQUENCE</scope>
    <source>
        <strain evidence="1">ChiBcec1-1093</strain>
    </source>
</reference>
<organism evidence="1 2">
    <name type="scientific">Candidatus Lachnoclostridium stercorigallinarum</name>
    <dbReference type="NCBI Taxonomy" id="2838634"/>
    <lineage>
        <taxon>Bacteria</taxon>
        <taxon>Bacillati</taxon>
        <taxon>Bacillota</taxon>
        <taxon>Clostridia</taxon>
        <taxon>Lachnospirales</taxon>
        <taxon>Lachnospiraceae</taxon>
    </lineage>
</organism>
<name>A0A9D2K5V2_9FIRM</name>
<dbReference type="Pfam" id="PF13483">
    <property type="entry name" value="Lactamase_B_3"/>
    <property type="match status" value="1"/>
</dbReference>